<dbReference type="InterPro" id="IPR011035">
    <property type="entry name" value="Ribosomal_bL25/Gln-tRNA_synth"/>
</dbReference>
<dbReference type="Proteomes" id="UP000195141">
    <property type="component" value="Chromosome"/>
</dbReference>
<dbReference type="Gene3D" id="2.40.240.10">
    <property type="entry name" value="Ribosomal Protein L25, Chain P"/>
    <property type="match status" value="1"/>
</dbReference>
<dbReference type="NCBIfam" id="TIGR00731">
    <property type="entry name" value="bL25_bact_ctc"/>
    <property type="match status" value="1"/>
</dbReference>
<organism evidence="8">
    <name type="scientific">Candidatus Enterococcus clewellii</name>
    <dbReference type="NCBI Taxonomy" id="1834193"/>
    <lineage>
        <taxon>Bacteria</taxon>
        <taxon>Bacillati</taxon>
        <taxon>Bacillota</taxon>
        <taxon>Bacilli</taxon>
        <taxon>Lactobacillales</taxon>
        <taxon>Enterococcaceae</taxon>
        <taxon>Enterococcus</taxon>
    </lineage>
</organism>
<proteinExistence type="inferred from homology"/>
<dbReference type="GO" id="GO:0003735">
    <property type="term" value="F:structural constituent of ribosome"/>
    <property type="evidence" value="ECO:0007669"/>
    <property type="project" value="InterPro"/>
</dbReference>
<evidence type="ECO:0000256" key="5">
    <source>
        <dbReference type="HAMAP-Rule" id="MF_01334"/>
    </source>
</evidence>
<evidence type="ECO:0000313" key="8">
    <source>
        <dbReference type="EMBL" id="OTP13488.1"/>
    </source>
</evidence>
<evidence type="ECO:0000256" key="3">
    <source>
        <dbReference type="ARBA" id="ARBA00022980"/>
    </source>
</evidence>
<dbReference type="InterPro" id="IPR020930">
    <property type="entry name" value="Ribosomal_uL5_bac-type"/>
</dbReference>
<dbReference type="PANTHER" id="PTHR33284:SF1">
    <property type="entry name" value="RIBOSOMAL PROTEIN L25_GLN-TRNA SYNTHETASE, ANTI-CODON-BINDING DOMAIN-CONTAINING PROTEIN"/>
    <property type="match status" value="1"/>
</dbReference>
<dbReference type="Pfam" id="PF01386">
    <property type="entry name" value="Ribosomal_L25p"/>
    <property type="match status" value="1"/>
</dbReference>
<dbReference type="InterPro" id="IPR029751">
    <property type="entry name" value="Ribosomal_L25_dom"/>
</dbReference>
<evidence type="ECO:0000256" key="1">
    <source>
        <dbReference type="ARBA" id="ARBA00022730"/>
    </source>
</evidence>
<feature type="domain" description="Large ribosomal subunit protein bL25 L25" evidence="6">
    <location>
        <begin position="5"/>
        <end position="91"/>
    </location>
</feature>
<dbReference type="GO" id="GO:0008097">
    <property type="term" value="F:5S rRNA binding"/>
    <property type="evidence" value="ECO:0007669"/>
    <property type="project" value="InterPro"/>
</dbReference>
<dbReference type="EMBL" id="CP147247">
    <property type="protein sequence ID" value="WYJ90122.1"/>
    <property type="molecule type" value="Genomic_DNA"/>
</dbReference>
<dbReference type="SUPFAM" id="SSF50715">
    <property type="entry name" value="Ribosomal protein L25-like"/>
    <property type="match status" value="1"/>
</dbReference>
<dbReference type="EMBL" id="NGMM01000005">
    <property type="protein sequence ID" value="OTP13488.1"/>
    <property type="molecule type" value="Genomic_DNA"/>
</dbReference>
<comment type="function">
    <text evidence="5">This is one of the proteins that binds to the 5S RNA in the ribosome where it forms part of the central protuberance.</text>
</comment>
<dbReference type="RefSeq" id="WP_086349980.1">
    <property type="nucleotide sequence ID" value="NZ_CP147247.1"/>
</dbReference>
<dbReference type="CDD" id="cd00495">
    <property type="entry name" value="Ribosomal_L25_TL5_CTC"/>
    <property type="match status" value="1"/>
</dbReference>
<evidence type="ECO:0000313" key="10">
    <source>
        <dbReference type="Proteomes" id="UP000195141"/>
    </source>
</evidence>
<dbReference type="OrthoDB" id="9790002at2"/>
<feature type="domain" description="Large ribosomal subunit protein bL25 beta" evidence="7">
    <location>
        <begin position="101"/>
        <end position="181"/>
    </location>
</feature>
<dbReference type="InterPro" id="IPR020056">
    <property type="entry name" value="Rbsml_bL25/Gln-tRNA_synth_N"/>
</dbReference>
<accession>A0A242K3B7</accession>
<dbReference type="AlphaFoldDB" id="A0A242K3B7"/>
<dbReference type="GO" id="GO:0022625">
    <property type="term" value="C:cytosolic large ribosomal subunit"/>
    <property type="evidence" value="ECO:0007669"/>
    <property type="project" value="TreeGrafter"/>
</dbReference>
<sequence>MSVSLEVQERAVRPRSLRNELRHSGKIPAVVYGYQIESTPITVDEKELTKILRDNGANTVITLSVGGKKINTLVYKTQLDTFTSKIKHVEFLAVNMSEATEVEAEILLTGESTGVKSGGVLAQNLYSVLVSATPENLPESVEVDISNLAIGDAITVADLPKNDKFTIVTDGEEQIVSIVEAQENIEETPAEAAEPEVIGEDKE</sequence>
<keyword evidence="3 5" id="KW-0689">Ribosomal protein</keyword>
<evidence type="ECO:0000259" key="6">
    <source>
        <dbReference type="Pfam" id="PF01386"/>
    </source>
</evidence>
<dbReference type="InterPro" id="IPR001021">
    <property type="entry name" value="Ribosomal_bL25_long"/>
</dbReference>
<evidence type="ECO:0000259" key="7">
    <source>
        <dbReference type="Pfam" id="PF14693"/>
    </source>
</evidence>
<name>A0A242K3B7_9ENTE</name>
<dbReference type="PANTHER" id="PTHR33284">
    <property type="entry name" value="RIBOSOMAL PROTEIN L25/GLN-TRNA SYNTHETASE, ANTI-CODON-BINDING DOMAIN-CONTAINING PROTEIN"/>
    <property type="match status" value="1"/>
</dbReference>
<keyword evidence="10" id="KW-1185">Reference proteome</keyword>
<dbReference type="NCBIfam" id="NF004133">
    <property type="entry name" value="PRK05618.2-4"/>
    <property type="match status" value="1"/>
</dbReference>
<dbReference type="InterPro" id="IPR020057">
    <property type="entry name" value="Ribosomal_bL25_b-dom"/>
</dbReference>
<reference evidence="9" key="3">
    <citation type="submission" date="2024-03" db="EMBL/GenBank/DDBJ databases">
        <title>The Genome Sequence of Enterococcus sp. DIV0242b.</title>
        <authorList>
            <consortium name="The Broad Institute Genomics Platform"/>
            <consortium name="The Broad Institute Microbial Omics Core"/>
            <consortium name="The Broad Institute Genomic Center for Infectious Diseases"/>
            <person name="Earl A."/>
            <person name="Manson A."/>
            <person name="Gilmore M."/>
            <person name="Schwartman J."/>
            <person name="Shea T."/>
            <person name="Abouelleil A."/>
            <person name="Cao P."/>
            <person name="Chapman S."/>
            <person name="Cusick C."/>
            <person name="Young S."/>
            <person name="Neafsey D."/>
            <person name="Nusbaum C."/>
            <person name="Birren B."/>
        </authorList>
    </citation>
    <scope>NUCLEOTIDE SEQUENCE</scope>
    <source>
        <strain evidence="9">9E7_DIV0242</strain>
    </source>
</reference>
<keyword evidence="4 5" id="KW-0687">Ribonucleoprotein</keyword>
<comment type="similarity">
    <text evidence="5">Belongs to the bacterial ribosomal protein bL25 family. CTC subfamily.</text>
</comment>
<keyword evidence="2 5" id="KW-0694">RNA-binding</keyword>
<dbReference type="Gene3D" id="2.170.120.20">
    <property type="entry name" value="Ribosomal protein L25, beta domain"/>
    <property type="match status" value="1"/>
</dbReference>
<evidence type="ECO:0000313" key="9">
    <source>
        <dbReference type="EMBL" id="WYJ90122.1"/>
    </source>
</evidence>
<reference evidence="9" key="2">
    <citation type="submission" date="2017-05" db="EMBL/GenBank/DDBJ databases">
        <authorList>
            <consortium name="The Broad Institute Genomics Platform"/>
            <consortium name="The Broad Institute Genomic Center for Infectious Diseases"/>
            <person name="Earl A."/>
            <person name="Manson A."/>
            <person name="Schwartman J."/>
            <person name="Gilmore M."/>
            <person name="Abouelleil A."/>
            <person name="Cao P."/>
            <person name="Chapman S."/>
            <person name="Cusick C."/>
            <person name="Shea T."/>
            <person name="Young S."/>
            <person name="Neafsey D."/>
            <person name="Nusbaum C."/>
            <person name="Birren B."/>
        </authorList>
    </citation>
    <scope>NUCLEOTIDE SEQUENCE</scope>
    <source>
        <strain evidence="9">9E7_DIV0242</strain>
    </source>
</reference>
<evidence type="ECO:0000256" key="2">
    <source>
        <dbReference type="ARBA" id="ARBA00022884"/>
    </source>
</evidence>
<gene>
    <name evidence="5" type="primary">rplY</name>
    <name evidence="5" type="synonym">ctc</name>
    <name evidence="9" type="ORF">A5888_001850</name>
    <name evidence="8" type="ORF">A5888_002966</name>
</gene>
<dbReference type="GO" id="GO:0006412">
    <property type="term" value="P:translation"/>
    <property type="evidence" value="ECO:0007669"/>
    <property type="project" value="UniProtKB-UniRule"/>
</dbReference>
<keyword evidence="1 5" id="KW-0699">rRNA-binding</keyword>
<dbReference type="Pfam" id="PF14693">
    <property type="entry name" value="Ribosomal_TL5_C"/>
    <property type="match status" value="1"/>
</dbReference>
<dbReference type="InterPro" id="IPR037121">
    <property type="entry name" value="Ribosomal_bL25_C"/>
</dbReference>
<reference evidence="8" key="1">
    <citation type="submission" date="2017-05" db="EMBL/GenBank/DDBJ databases">
        <title>The Genome Sequence of Enterococcus sp. 9E7_DIV0242.</title>
        <authorList>
            <consortium name="The Broad Institute Genomics Platform"/>
            <consortium name="The Broad Institute Genomic Center for Infectious Diseases"/>
            <person name="Earl A."/>
            <person name="Manson A."/>
            <person name="Schwartman J."/>
            <person name="Gilmore M."/>
            <person name="Abouelleil A."/>
            <person name="Cao P."/>
            <person name="Chapman S."/>
            <person name="Cusick C."/>
            <person name="Shea T."/>
            <person name="Young S."/>
            <person name="Neafsey D."/>
            <person name="Nusbaum C."/>
            <person name="Birren B."/>
        </authorList>
    </citation>
    <scope>NUCLEOTIDE SEQUENCE [LARGE SCALE GENOMIC DNA]</scope>
    <source>
        <strain evidence="8">9E7_DIV0242</strain>
    </source>
</reference>
<protein>
    <recommendedName>
        <fullName evidence="5">Large ribosomal subunit protein bL25</fullName>
    </recommendedName>
    <alternativeName>
        <fullName evidence="5">General stress protein CTC</fullName>
    </alternativeName>
</protein>
<dbReference type="HAMAP" id="MF_01334">
    <property type="entry name" value="Ribosomal_bL25_CTC"/>
    <property type="match status" value="1"/>
</dbReference>
<comment type="subunit">
    <text evidence="5">Part of the 50S ribosomal subunit; part of the 5S rRNA/L5/L18/L25 subcomplex. Contacts the 5S rRNA. Binds to the 5S rRNA independently of L5 and L18.</text>
</comment>
<evidence type="ECO:0000256" key="4">
    <source>
        <dbReference type="ARBA" id="ARBA00023274"/>
    </source>
</evidence>